<dbReference type="PANTHER" id="PTHR46268">
    <property type="entry name" value="STRESS RESPONSE PROTEIN NHAX"/>
    <property type="match status" value="1"/>
</dbReference>
<keyword evidence="4" id="KW-1185">Reference proteome</keyword>
<organism evidence="3 4">
    <name type="scientific">Hymenobacter oligotrophus</name>
    <dbReference type="NCBI Taxonomy" id="2319843"/>
    <lineage>
        <taxon>Bacteria</taxon>
        <taxon>Pseudomonadati</taxon>
        <taxon>Bacteroidota</taxon>
        <taxon>Cytophagia</taxon>
        <taxon>Cytophagales</taxon>
        <taxon>Hymenobacteraceae</taxon>
        <taxon>Hymenobacter</taxon>
    </lineage>
</organism>
<dbReference type="EMBL" id="CP032317">
    <property type="protein sequence ID" value="AYA36921.1"/>
    <property type="molecule type" value="Genomic_DNA"/>
</dbReference>
<gene>
    <name evidence="3" type="ORF">D3Y59_07545</name>
</gene>
<dbReference type="CDD" id="cd00293">
    <property type="entry name" value="USP-like"/>
    <property type="match status" value="1"/>
</dbReference>
<dbReference type="Pfam" id="PF00582">
    <property type="entry name" value="Usp"/>
    <property type="match status" value="2"/>
</dbReference>
<dbReference type="PANTHER" id="PTHR46268:SF6">
    <property type="entry name" value="UNIVERSAL STRESS PROTEIN UP12"/>
    <property type="match status" value="1"/>
</dbReference>
<evidence type="ECO:0000256" key="1">
    <source>
        <dbReference type="ARBA" id="ARBA00008791"/>
    </source>
</evidence>
<dbReference type="Proteomes" id="UP000262802">
    <property type="component" value="Chromosome"/>
</dbReference>
<dbReference type="RefSeq" id="WP_119444499.1">
    <property type="nucleotide sequence ID" value="NZ_CP032317.1"/>
</dbReference>
<dbReference type="InterPro" id="IPR014729">
    <property type="entry name" value="Rossmann-like_a/b/a_fold"/>
</dbReference>
<dbReference type="OrthoDB" id="871451at2"/>
<evidence type="ECO:0000313" key="3">
    <source>
        <dbReference type="EMBL" id="AYA36921.1"/>
    </source>
</evidence>
<accession>A0A3B7R6D7</accession>
<reference evidence="3 4" key="1">
    <citation type="submission" date="2018-09" db="EMBL/GenBank/DDBJ databases">
        <title>Hymenobacter medium sp. nov., isolated from R2A medium.</title>
        <authorList>
            <person name="Yingchao G."/>
        </authorList>
    </citation>
    <scope>NUCLEOTIDE SEQUENCE [LARGE SCALE GENOMIC DNA]</scope>
    <source>
        <strain evidence="4">sh-6</strain>
    </source>
</reference>
<proteinExistence type="inferred from homology"/>
<evidence type="ECO:0000313" key="4">
    <source>
        <dbReference type="Proteomes" id="UP000262802"/>
    </source>
</evidence>
<evidence type="ECO:0000259" key="2">
    <source>
        <dbReference type="Pfam" id="PF00582"/>
    </source>
</evidence>
<feature type="domain" description="UspA" evidence="2">
    <location>
        <begin position="3"/>
        <end position="134"/>
    </location>
</feature>
<dbReference type="Gene3D" id="3.40.50.620">
    <property type="entry name" value="HUPs"/>
    <property type="match status" value="2"/>
</dbReference>
<dbReference type="InterPro" id="IPR006016">
    <property type="entry name" value="UspA"/>
</dbReference>
<feature type="domain" description="UspA" evidence="2">
    <location>
        <begin position="173"/>
        <end position="266"/>
    </location>
</feature>
<comment type="similarity">
    <text evidence="1">Belongs to the universal stress protein A family.</text>
</comment>
<name>A0A3B7R6D7_9BACT</name>
<dbReference type="AlphaFoldDB" id="A0A3B7R6D7"/>
<dbReference type="KEGG" id="hyh:D3Y59_07545"/>
<dbReference type="SUPFAM" id="SSF52402">
    <property type="entry name" value="Adenine nucleotide alpha hydrolases-like"/>
    <property type="match status" value="2"/>
</dbReference>
<sequence>MLTLLVLTDFSPVADHALQYAAALAAPAGAHLVLLHVRPSLLSPRAFTGTAEYSESQAHDLLQQRLRALPAGVRATCALERGDVAAELAEAARRHNASVLVVGRPDLSNTPEELEHTTSLDVLRHVACPLLVVPHNAAGAVPPRQVLLALDDQPLPTTHTTTELQPLLGNAALTVLHVSEEEVANDPSRVFANAEHAGLVAGFASAQASGISGTSPAAGIADATAMQQPDLLLLVARRHSFLGNLFHQSVTATVVREARLPVLVLPEKA</sequence>
<protein>
    <submittedName>
        <fullName evidence="3">Universal stress protein</fullName>
    </submittedName>
</protein>